<dbReference type="InterPro" id="IPR023095">
    <property type="entry name" value="Ade_MeTrfase_dom_2"/>
</dbReference>
<dbReference type="GO" id="GO:0032259">
    <property type="term" value="P:methylation"/>
    <property type="evidence" value="ECO:0007669"/>
    <property type="project" value="UniProtKB-KW"/>
</dbReference>
<evidence type="ECO:0000256" key="5">
    <source>
        <dbReference type="ARBA" id="ARBA00022691"/>
    </source>
</evidence>
<dbReference type="Gene3D" id="1.10.1020.10">
    <property type="entry name" value="Adenine-specific Methyltransferase, Domain 2"/>
    <property type="match status" value="1"/>
</dbReference>
<protein>
    <recommendedName>
        <fullName evidence="2">site-specific DNA-methyltransferase (adenine-specific)</fullName>
        <ecNumber evidence="2">2.1.1.72</ecNumber>
    </recommendedName>
</protein>
<dbReference type="Pfam" id="PF02086">
    <property type="entry name" value="MethyltransfD12"/>
    <property type="match status" value="1"/>
</dbReference>
<keyword evidence="5" id="KW-0949">S-adenosyl-L-methionine</keyword>
<evidence type="ECO:0000256" key="1">
    <source>
        <dbReference type="ARBA" id="ARBA00006594"/>
    </source>
</evidence>
<dbReference type="InterPro" id="IPR012263">
    <property type="entry name" value="M_m6A_EcoRV"/>
</dbReference>
<keyword evidence="8" id="KW-1185">Reference proteome</keyword>
<dbReference type="InterPro" id="IPR029063">
    <property type="entry name" value="SAM-dependent_MTases_sf"/>
</dbReference>
<keyword evidence="4" id="KW-0808">Transferase</keyword>
<organism evidence="7 8">
    <name type="scientific">Novosphingobium humi</name>
    <dbReference type="NCBI Taxonomy" id="2282397"/>
    <lineage>
        <taxon>Bacteria</taxon>
        <taxon>Pseudomonadati</taxon>
        <taxon>Pseudomonadota</taxon>
        <taxon>Alphaproteobacteria</taxon>
        <taxon>Sphingomonadales</taxon>
        <taxon>Sphingomonadaceae</taxon>
        <taxon>Novosphingobium</taxon>
    </lineage>
</organism>
<evidence type="ECO:0000256" key="4">
    <source>
        <dbReference type="ARBA" id="ARBA00022679"/>
    </source>
</evidence>
<dbReference type="Gene3D" id="3.40.50.150">
    <property type="entry name" value="Vaccinia Virus protein VP39"/>
    <property type="match status" value="1"/>
</dbReference>
<comment type="similarity">
    <text evidence="1">Belongs to the N(4)/N(6)-methyltransferase family.</text>
</comment>
<keyword evidence="3 7" id="KW-0489">Methyltransferase</keyword>
<reference evidence="7 8" key="1">
    <citation type="submission" date="2023-02" db="EMBL/GenBank/DDBJ databases">
        <title>Genome sequence of Novosphingobium humi KACC 19094.</title>
        <authorList>
            <person name="Kim S."/>
            <person name="Heo J."/>
            <person name="Kwon S.-W."/>
        </authorList>
    </citation>
    <scope>NUCLEOTIDE SEQUENCE [LARGE SCALE GENOMIC DNA]</scope>
    <source>
        <strain evidence="7 8">KACC 19094</strain>
    </source>
</reference>
<gene>
    <name evidence="7" type="ORF">PQ457_06940</name>
</gene>
<proteinExistence type="inferred from homology"/>
<evidence type="ECO:0000256" key="3">
    <source>
        <dbReference type="ARBA" id="ARBA00022603"/>
    </source>
</evidence>
<dbReference type="RefSeq" id="WP_273619004.1">
    <property type="nucleotide sequence ID" value="NZ_CP117417.1"/>
</dbReference>
<dbReference type="SUPFAM" id="SSF53335">
    <property type="entry name" value="S-adenosyl-L-methionine-dependent methyltransferases"/>
    <property type="match status" value="1"/>
</dbReference>
<dbReference type="PANTHER" id="PTHR30481">
    <property type="entry name" value="DNA ADENINE METHYLASE"/>
    <property type="match status" value="1"/>
</dbReference>
<evidence type="ECO:0000313" key="8">
    <source>
        <dbReference type="Proteomes" id="UP001218231"/>
    </source>
</evidence>
<dbReference type="EC" id="2.1.1.72" evidence="2"/>
<dbReference type="PRINTS" id="PR00505">
    <property type="entry name" value="D12N6MTFRASE"/>
</dbReference>
<evidence type="ECO:0000256" key="2">
    <source>
        <dbReference type="ARBA" id="ARBA00011900"/>
    </source>
</evidence>
<comment type="catalytic activity">
    <reaction evidence="6">
        <text>a 2'-deoxyadenosine in DNA + S-adenosyl-L-methionine = an N(6)-methyl-2'-deoxyadenosine in DNA + S-adenosyl-L-homocysteine + H(+)</text>
        <dbReference type="Rhea" id="RHEA:15197"/>
        <dbReference type="Rhea" id="RHEA-COMP:12418"/>
        <dbReference type="Rhea" id="RHEA-COMP:12419"/>
        <dbReference type="ChEBI" id="CHEBI:15378"/>
        <dbReference type="ChEBI" id="CHEBI:57856"/>
        <dbReference type="ChEBI" id="CHEBI:59789"/>
        <dbReference type="ChEBI" id="CHEBI:90615"/>
        <dbReference type="ChEBI" id="CHEBI:90616"/>
        <dbReference type="EC" id="2.1.1.72"/>
    </reaction>
</comment>
<evidence type="ECO:0000313" key="7">
    <source>
        <dbReference type="EMBL" id="WCT78694.1"/>
    </source>
</evidence>
<dbReference type="PANTHER" id="PTHR30481:SF4">
    <property type="entry name" value="SITE-SPECIFIC DNA-METHYLTRANSFERASE (ADENINE-SPECIFIC)"/>
    <property type="match status" value="1"/>
</dbReference>
<dbReference type="Proteomes" id="UP001218231">
    <property type="component" value="Chromosome"/>
</dbReference>
<accession>A0ABY7TZI8</accession>
<dbReference type="EMBL" id="CP117417">
    <property type="protein sequence ID" value="WCT78694.1"/>
    <property type="molecule type" value="Genomic_DNA"/>
</dbReference>
<sequence length="268" mass="30312">METLNHVSPISPAAGYQGGKRNLARRICAMIERTPHNAYAEPFVGMGGIFLRRAARPKVEVINDISGDVATFFRVLQEHYPYFIDMLRWRVAGRAEFDRLCALPPDRLTDLQRAARFLYLQRLAFGGKVSGRTFGVSHQTSGRFNISKLEPMLADIHERLAGVVIEQLPFDRFIDRYDRAGMLFYLDPPYWACEADYGADVFRREDFARLADQLGHARGKFLLSLNDRPEVRECFAAFQIQSIETTYTIAGAAGAKRVGEVLISNFAP</sequence>
<name>A0ABY7TZI8_9SPHN</name>
<dbReference type="GO" id="GO:0008168">
    <property type="term" value="F:methyltransferase activity"/>
    <property type="evidence" value="ECO:0007669"/>
    <property type="project" value="UniProtKB-KW"/>
</dbReference>
<dbReference type="PIRSF" id="PIRSF000398">
    <property type="entry name" value="M_m6A_EcoRV"/>
    <property type="match status" value="1"/>
</dbReference>
<evidence type="ECO:0000256" key="6">
    <source>
        <dbReference type="ARBA" id="ARBA00047942"/>
    </source>
</evidence>
<dbReference type="InterPro" id="IPR012327">
    <property type="entry name" value="MeTrfase_D12"/>
</dbReference>